<protein>
    <recommendedName>
        <fullName evidence="3">C3H1-type domain-containing protein</fullName>
    </recommendedName>
</protein>
<dbReference type="OrthoDB" id="75169at2759"/>
<keyword evidence="2" id="KW-0812">Transmembrane</keyword>
<dbReference type="InterPro" id="IPR000571">
    <property type="entry name" value="Znf_CCCH"/>
</dbReference>
<feature type="transmembrane region" description="Helical" evidence="2">
    <location>
        <begin position="1589"/>
        <end position="1610"/>
    </location>
</feature>
<evidence type="ECO:0000259" key="3">
    <source>
        <dbReference type="PROSITE" id="PS50103"/>
    </source>
</evidence>
<feature type="zinc finger region" description="C3H1-type" evidence="1">
    <location>
        <begin position="1487"/>
        <end position="1515"/>
    </location>
</feature>
<proteinExistence type="predicted"/>
<evidence type="ECO:0000313" key="4">
    <source>
        <dbReference type="EMBL" id="CDR71746.1"/>
    </source>
</evidence>
<dbReference type="VEuPathDB" id="PiroplasmaDB:BBBOND_0004040"/>
<dbReference type="RefSeq" id="XP_012770691.1">
    <property type="nucleotide sequence ID" value="XM_012915237.1"/>
</dbReference>
<dbReference type="GO" id="GO:0008270">
    <property type="term" value="F:zinc ion binding"/>
    <property type="evidence" value="ECO:0007669"/>
    <property type="project" value="UniProtKB-KW"/>
</dbReference>
<dbReference type="KEGG" id="bbig:BBBOND_0004040"/>
<keyword evidence="2" id="KW-0472">Membrane</keyword>
<dbReference type="GeneID" id="24561963"/>
<accession>A0A061BLJ5</accession>
<evidence type="ECO:0000256" key="2">
    <source>
        <dbReference type="SAM" id="Phobius"/>
    </source>
</evidence>
<keyword evidence="1" id="KW-0863">Zinc-finger</keyword>
<reference evidence="4" key="2">
    <citation type="submission" date="2014-06" db="EMBL/GenBank/DDBJ databases">
        <authorList>
            <person name="Aslett M."/>
            <person name="De Silva Nishadi"/>
        </authorList>
    </citation>
    <scope>NUCLEOTIDE SEQUENCE</scope>
    <source>
        <strain evidence="4">Bond</strain>
    </source>
</reference>
<dbReference type="PROSITE" id="PS50103">
    <property type="entry name" value="ZF_C3H1"/>
    <property type="match status" value="1"/>
</dbReference>
<organism evidence="4">
    <name type="scientific">Babesia bigemina</name>
    <dbReference type="NCBI Taxonomy" id="5866"/>
    <lineage>
        <taxon>Eukaryota</taxon>
        <taxon>Sar</taxon>
        <taxon>Alveolata</taxon>
        <taxon>Apicomplexa</taxon>
        <taxon>Aconoidasida</taxon>
        <taxon>Piroplasmida</taxon>
        <taxon>Babesiidae</taxon>
        <taxon>Babesia</taxon>
    </lineage>
</organism>
<keyword evidence="1" id="KW-0479">Metal-binding</keyword>
<gene>
    <name evidence="4" type="ORF">BBBOND_0004040</name>
</gene>
<name>A0A061BLJ5_BABBI</name>
<evidence type="ECO:0000256" key="1">
    <source>
        <dbReference type="PROSITE-ProRule" id="PRU00723"/>
    </source>
</evidence>
<feature type="domain" description="C3H1-type" evidence="3">
    <location>
        <begin position="1487"/>
        <end position="1515"/>
    </location>
</feature>
<keyword evidence="1" id="KW-0862">Zinc</keyword>
<reference evidence="4" key="1">
    <citation type="journal article" date="2014" name="Nucleic Acids Res.">
        <title>The evolutionary dynamics of variant antigen genes in Babesia reveal a history of genomic innovation underlying host-parasite interaction.</title>
        <authorList>
            <person name="Jackson A.P."/>
            <person name="Otto T.D."/>
            <person name="Darby A."/>
            <person name="Ramaprasad A."/>
            <person name="Xia D."/>
            <person name="Echaide I.E."/>
            <person name="Farber M."/>
            <person name="Gahlot S."/>
            <person name="Gamble J."/>
            <person name="Gupta D."/>
            <person name="Gupta Y."/>
            <person name="Jackson L."/>
            <person name="Malandrin L."/>
            <person name="Malas T.B."/>
            <person name="Moussa E."/>
            <person name="Nair M."/>
            <person name="Reid AJ."/>
            <person name="Sanders M."/>
            <person name="Sharma J."/>
            <person name="Tracey A."/>
            <person name="Quail M.A."/>
            <person name="Weir W."/>
            <person name="Wastling J.M."/>
            <person name="Hall N."/>
            <person name="Willadsen P."/>
            <person name="Lingelbach K."/>
            <person name="Shiels B."/>
            <person name="Tait A."/>
            <person name="Berriman M."/>
            <person name="Allred D.R."/>
            <person name="Pain A."/>
        </authorList>
    </citation>
    <scope>NUCLEOTIDE SEQUENCE</scope>
    <source>
        <strain evidence="4">Bond</strain>
    </source>
</reference>
<sequence>MGFLSGVLSNIREHLGQHKDTLDIAINTLNKNKHAGKNGFNEAIEKVVEGVRGYNDKVRESNEKINGVIINFTKQIKNIPEAVRNFNDHNSVNQINDSVDECIKASSKYVVGMLTVHKEIKDLEDNLENKVNNTTNIIEYQYGRLSLIYEKQKEDLQQLTELLGEQHRSVQKQINKTTEEKVGEYAGEIYARVDKLKSNIVTVNGTLKTYVSELENWIEIVQKSVEMALKKVETILNLASGNSSPNYREDLENAVKALQQKCLALFKAYDTANKALPGWMKKLQDTVGVLDDRIQKDLETLLSGIKKNLTDYLRKINEDFEALRGNIVRKAQSSSLDKSIAFNWEVIKRTISGYAANIYKEEKKIENTDKSGMLHDILTAVLNYGKKFTTMSFGKEILDAWMKEILVKNDRWITGRLDTYVRDNGIGTFETTLNITSGSASTLHETIKKKITAKLQSEIIQKATQNYSEVLDSVAGNLGAIHRVCERFAKDLNEKIASNGVSDIAEEIAREIERGNDGILKQKDKDSNHRLDLTTAIERILHRLTDRAKEFVSDVEKLVKECKLENVDASMKLARNIRDQLDHKYSAGKAIDVALEEVTSIIELLDTSLSKEEFEGEVDKAMLSYVKGKLRSKMEAYNKHVTNSSDENTLAKAIKDVEEKALEPFYQPVNTDKINDATIHKTAKDIGANFAQLCDSILKAASTEGPDSAKRKLEDMKNYWIGKDTNGKLKTLKENLNTLQKSTLFPLISKTQEIAQRVSTESSRLIRELSEHVNQLIDNATNTVTHDMQRRYVIFMRYQLEEFSNNVTKVLTDFPEAINKDADKNHKGFMKVIQTKLATSTINSTLNLADKPVTLTTKVTIFFSTLLDTLKPNREIMPSDKLSDIREKLNTLLSDLSRFNRPFVRNLTALSSLLDSIRPASYADDSNPLLDCLKKGVQMMCEELKKAYVSVYDGETFGANLVEKEKLTPYGTQLSKVLMSILEIYNEDLRYLKNRTIHKWSTSRIYAGSSLGTFLQNSGYSVSNNETEQNGHLDKNVDGTKIMSLLVGENYGHVYHKNKNYKFQLENLYDCLTTYYRIRHISTAGSKKSPCNIYEMLCWLTSLRYSSVYSDFISDDFSDLFDKREMKNAESNDPDFIPVDDLGELSLKACPQRITYGEIHDAIVHVTAVSSTVLTTIVGYGDAHATYAVDFYSNALRLSYPSSSVDCLNMLIEVLGRLLPVFTFLHGQCSITAKHYGWSNCLYGKGVKWSTWPCDEHSKTEVECHAKSPLQSFLRDCLPGYLPHQVESVGCKSDCKTCPKSLPGAPCITPLGFRSFTGSKKTGKDLCNVLTKFMGNGVASPLFSLTPKPPKTLAEHFGFALSLVRNWQRERSYSLKTKMVSTIEVVSIGLCKNANNFTNALSNAYGDNKVGHESNGHRSGTEADLASLSTTESCVYPNKNVHCAPYLQSLYSNSYMYVAEKHASAYLSWALYLPWNLHSFLKSLLDAFSNIVCQDWGCSRCAHGSACRRGNHGVDYNCQCRGIIECRGVQSTLYSFGFMFGNSEKLAVNESKRYCHNFYKQLRNVLNSQYFTKLFEECDNFIWTIREPFTYLVLAFWSLSLFYLICVMVGRLDVLHIKSHLHSPSSHRIAAQSLLAAGRVNKLNRVFYLQP</sequence>
<keyword evidence="2" id="KW-1133">Transmembrane helix</keyword>
<dbReference type="EMBL" id="LK055144">
    <property type="protein sequence ID" value="CDR71746.1"/>
    <property type="molecule type" value="Genomic_DNA"/>
</dbReference>